<keyword evidence="3" id="KW-1185">Reference proteome</keyword>
<evidence type="ECO:0000313" key="3">
    <source>
        <dbReference type="Proteomes" id="UP000656732"/>
    </source>
</evidence>
<reference evidence="2" key="1">
    <citation type="journal article" date="2014" name="Int. J. Syst. Evol. Microbiol.">
        <title>Complete genome sequence of Corynebacterium casei LMG S-19264T (=DSM 44701T), isolated from a smear-ripened cheese.</title>
        <authorList>
            <consortium name="US DOE Joint Genome Institute (JGI-PGF)"/>
            <person name="Walter F."/>
            <person name="Albersmeier A."/>
            <person name="Kalinowski J."/>
            <person name="Ruckert C."/>
        </authorList>
    </citation>
    <scope>NUCLEOTIDE SEQUENCE</scope>
    <source>
        <strain evidence="2">JCM 4403</strain>
    </source>
</reference>
<feature type="compositionally biased region" description="Gly residues" evidence="1">
    <location>
        <begin position="118"/>
        <end position="129"/>
    </location>
</feature>
<proteinExistence type="predicted"/>
<evidence type="ECO:0000256" key="1">
    <source>
        <dbReference type="SAM" id="MobiDB-lite"/>
    </source>
</evidence>
<feature type="region of interest" description="Disordered" evidence="1">
    <location>
        <begin position="1"/>
        <end position="83"/>
    </location>
</feature>
<gene>
    <name evidence="2" type="ORF">GCM10010280_48040</name>
</gene>
<evidence type="ECO:0000313" key="2">
    <source>
        <dbReference type="EMBL" id="GGQ94838.1"/>
    </source>
</evidence>
<reference evidence="2" key="2">
    <citation type="submission" date="2020-09" db="EMBL/GenBank/DDBJ databases">
        <authorList>
            <person name="Sun Q."/>
            <person name="Ohkuma M."/>
        </authorList>
    </citation>
    <scope>NUCLEOTIDE SEQUENCE</scope>
    <source>
        <strain evidence="2">JCM 4403</strain>
    </source>
</reference>
<sequence>MTAQSPDAGGSPDEHDGVPSVPEDVWQRFLTDTEHAIRATAPKEPPAYRRTAGTGAGIPLEDDGAPAPVGDLWCPDDPWQGPAWRDLDRGGKLRRTGRVAGTAAAIALALGAWSLLSTGGGTPVEGPGGDTVLQQSEVAPADVPTGVPEPSGPVTPSPSGPAVQAG</sequence>
<dbReference type="Proteomes" id="UP000656732">
    <property type="component" value="Unassembled WGS sequence"/>
</dbReference>
<dbReference type="AlphaFoldDB" id="A0A918BX14"/>
<organism evidence="2 3">
    <name type="scientific">Streptomyces pilosus</name>
    <dbReference type="NCBI Taxonomy" id="28893"/>
    <lineage>
        <taxon>Bacteria</taxon>
        <taxon>Bacillati</taxon>
        <taxon>Actinomycetota</taxon>
        <taxon>Actinomycetes</taxon>
        <taxon>Kitasatosporales</taxon>
        <taxon>Streptomycetaceae</taxon>
        <taxon>Streptomyces</taxon>
    </lineage>
</organism>
<feature type="region of interest" description="Disordered" evidence="1">
    <location>
        <begin position="117"/>
        <end position="166"/>
    </location>
</feature>
<protein>
    <submittedName>
        <fullName evidence="2">Uncharacterized protein</fullName>
    </submittedName>
</protein>
<comment type="caution">
    <text evidence="2">The sequence shown here is derived from an EMBL/GenBank/DDBJ whole genome shotgun (WGS) entry which is preliminary data.</text>
</comment>
<accession>A0A918BX14</accession>
<dbReference type="RefSeq" id="WP_189560067.1">
    <property type="nucleotide sequence ID" value="NZ_BMTE01000003.1"/>
</dbReference>
<feature type="compositionally biased region" description="Pro residues" evidence="1">
    <location>
        <begin position="150"/>
        <end position="159"/>
    </location>
</feature>
<name>A0A918BX14_9ACTN</name>
<dbReference type="EMBL" id="BMTU01000010">
    <property type="protein sequence ID" value="GGQ94838.1"/>
    <property type="molecule type" value="Genomic_DNA"/>
</dbReference>